<dbReference type="GO" id="GO:0005576">
    <property type="term" value="C:extracellular region"/>
    <property type="evidence" value="ECO:0007669"/>
    <property type="project" value="UniProtKB-SubCell"/>
</dbReference>
<dbReference type="PRINTS" id="PR01005">
    <property type="entry name" value="FLGHOOKAP1"/>
</dbReference>
<comment type="subcellular location">
    <subcellularLocation>
        <location evidence="1 7">Bacterial flagellum</location>
    </subcellularLocation>
    <subcellularLocation>
        <location evidence="2 7">Secreted</location>
    </subcellularLocation>
</comment>
<dbReference type="OrthoDB" id="9802553at2"/>
<dbReference type="NCBIfam" id="TIGR02492">
    <property type="entry name" value="flgK_ends"/>
    <property type="match status" value="1"/>
</dbReference>
<sequence>MSTFSALNGALTSLIAQRQALEIAGQNIANVNTPGYTRQRANLQAIEGTAPASMLGASSSVNGGVLVTSIDRLGDVFLEARVRQETSSAAFLDAVAETYSRLQSTIAEPGENGLAAQLDTFFNSWQDVANRPDDPAARAVLLENANTLVARIASGYRAAASQWESTRAQTRALATDVNTAADAVADLNARIKAITVSGGSPNALIDQRNQVLAQLSGLVGAEARLREDGTVDVMVGGNALVRGEKANHVDVTGADTFDTFLSDPSTQTPALVWKASGSAIGATGGRLTGLLTVLTPATADGTGGPIAELAHSYDALAAQLAERVNTAHAQGVALSATDKTQASKLPFFTDTNPVTATNLAVAITNVNDIAAGAPGMGARDGSVADAISRDLSARNPPVPGHIAASWSRTVVDLGVNARTATQRSTNAEASRAVAEGLLTSQAGVDLDEETVNLMAYQRAYEAAARVITSVDEILDTLINRTGVVGR</sequence>
<organism evidence="11 12">
    <name type="scientific">Georgenia ruanii</name>
    <dbReference type="NCBI Taxonomy" id="348442"/>
    <lineage>
        <taxon>Bacteria</taxon>
        <taxon>Bacillati</taxon>
        <taxon>Actinomycetota</taxon>
        <taxon>Actinomycetes</taxon>
        <taxon>Micrococcales</taxon>
        <taxon>Bogoriellaceae</taxon>
        <taxon>Georgenia</taxon>
    </lineage>
</organism>
<dbReference type="EMBL" id="WHPD01002928">
    <property type="protein sequence ID" value="MPV89701.1"/>
    <property type="molecule type" value="Genomic_DNA"/>
</dbReference>
<evidence type="ECO:0000256" key="2">
    <source>
        <dbReference type="ARBA" id="ARBA00004613"/>
    </source>
</evidence>
<dbReference type="GO" id="GO:0005198">
    <property type="term" value="F:structural molecule activity"/>
    <property type="evidence" value="ECO:0007669"/>
    <property type="project" value="UniProtKB-UniRule"/>
</dbReference>
<reference evidence="11 12" key="1">
    <citation type="submission" date="2019-10" db="EMBL/GenBank/DDBJ databases">
        <title>Georgenia wutianyii sp. nov. and Georgenia yuyongxinii sp. nov. isolated from plateau pika (Ochotona curzoniae) in the Qinghai-Tibet plateau of China.</title>
        <authorList>
            <person name="Tian Z."/>
        </authorList>
    </citation>
    <scope>NUCLEOTIDE SEQUENCE [LARGE SCALE GENOMIC DNA]</scope>
    <source>
        <strain evidence="11 12">JCM 15130</strain>
    </source>
</reference>
<evidence type="ECO:0000256" key="3">
    <source>
        <dbReference type="ARBA" id="ARBA00009677"/>
    </source>
</evidence>
<accession>A0A7J9UYJ8</accession>
<dbReference type="GO" id="GO:0009424">
    <property type="term" value="C:bacterial-type flagellum hook"/>
    <property type="evidence" value="ECO:0007669"/>
    <property type="project" value="UniProtKB-UniRule"/>
</dbReference>
<dbReference type="Pfam" id="PF00460">
    <property type="entry name" value="Flg_bb_rod"/>
    <property type="match status" value="1"/>
</dbReference>
<dbReference type="Proteomes" id="UP000429644">
    <property type="component" value="Unassembled WGS sequence"/>
</dbReference>
<protein>
    <recommendedName>
        <fullName evidence="4 7">Flagellar hook-associated protein 1</fullName>
        <shortName evidence="7">HAP1</shortName>
    </recommendedName>
</protein>
<dbReference type="InterPro" id="IPR002371">
    <property type="entry name" value="FlgK"/>
</dbReference>
<evidence type="ECO:0000259" key="10">
    <source>
        <dbReference type="Pfam" id="PF22638"/>
    </source>
</evidence>
<keyword evidence="12" id="KW-1185">Reference proteome</keyword>
<dbReference type="GO" id="GO:0044780">
    <property type="term" value="P:bacterial-type flagellum assembly"/>
    <property type="evidence" value="ECO:0007669"/>
    <property type="project" value="InterPro"/>
</dbReference>
<dbReference type="InterPro" id="IPR010930">
    <property type="entry name" value="Flg_bb/hook_C_dom"/>
</dbReference>
<evidence type="ECO:0000256" key="6">
    <source>
        <dbReference type="ARBA" id="ARBA00023143"/>
    </source>
</evidence>
<keyword evidence="11" id="KW-0966">Cell projection</keyword>
<feature type="domain" description="Flagellar basal-body/hook protein C-terminal" evidence="9">
    <location>
        <begin position="441"/>
        <end position="479"/>
    </location>
</feature>
<dbReference type="RefSeq" id="WP_152232451.1">
    <property type="nucleotide sequence ID" value="NZ_BAAAOT010000024.1"/>
</dbReference>
<dbReference type="Pfam" id="PF06429">
    <property type="entry name" value="Flg_bbr_C"/>
    <property type="match status" value="1"/>
</dbReference>
<dbReference type="PANTHER" id="PTHR30033">
    <property type="entry name" value="FLAGELLAR HOOK-ASSOCIATED PROTEIN 1"/>
    <property type="match status" value="1"/>
</dbReference>
<evidence type="ECO:0000256" key="7">
    <source>
        <dbReference type="RuleBase" id="RU362065"/>
    </source>
</evidence>
<keyword evidence="11" id="KW-0282">Flagellum</keyword>
<feature type="domain" description="Flagellar hook-associated protein FlgK helical" evidence="10">
    <location>
        <begin position="100"/>
        <end position="335"/>
    </location>
</feature>
<evidence type="ECO:0000256" key="1">
    <source>
        <dbReference type="ARBA" id="ARBA00004365"/>
    </source>
</evidence>
<evidence type="ECO:0000256" key="5">
    <source>
        <dbReference type="ARBA" id="ARBA00022525"/>
    </source>
</evidence>
<gene>
    <name evidence="7 11" type="primary">flgK</name>
    <name evidence="11" type="ORF">GB882_13575</name>
</gene>
<evidence type="ECO:0000259" key="9">
    <source>
        <dbReference type="Pfam" id="PF06429"/>
    </source>
</evidence>
<dbReference type="InterPro" id="IPR053927">
    <property type="entry name" value="FlgK_helical"/>
</dbReference>
<keyword evidence="6 7" id="KW-0975">Bacterial flagellum</keyword>
<comment type="caution">
    <text evidence="11">The sequence shown here is derived from an EMBL/GenBank/DDBJ whole genome shotgun (WGS) entry which is preliminary data.</text>
</comment>
<proteinExistence type="inferred from homology"/>
<dbReference type="Pfam" id="PF22638">
    <property type="entry name" value="FlgK_D1"/>
    <property type="match status" value="1"/>
</dbReference>
<keyword evidence="5 7" id="KW-0964">Secreted</keyword>
<evidence type="ECO:0000259" key="8">
    <source>
        <dbReference type="Pfam" id="PF00460"/>
    </source>
</evidence>
<name>A0A7J9UYJ8_9MICO</name>
<comment type="similarity">
    <text evidence="3 7">Belongs to the flagella basal body rod proteins family.</text>
</comment>
<dbReference type="AlphaFoldDB" id="A0A7J9UYJ8"/>
<keyword evidence="11" id="KW-0969">Cilium</keyword>
<dbReference type="PANTHER" id="PTHR30033:SF1">
    <property type="entry name" value="FLAGELLAR HOOK-ASSOCIATED PROTEIN 1"/>
    <property type="match status" value="1"/>
</dbReference>
<feature type="domain" description="Flagellar basal body rod protein N-terminal" evidence="8">
    <location>
        <begin position="10"/>
        <end position="37"/>
    </location>
</feature>
<dbReference type="InterPro" id="IPR001444">
    <property type="entry name" value="Flag_bb_rod_N"/>
</dbReference>
<evidence type="ECO:0000313" key="12">
    <source>
        <dbReference type="Proteomes" id="UP000429644"/>
    </source>
</evidence>
<dbReference type="SUPFAM" id="SSF64518">
    <property type="entry name" value="Phase 1 flagellin"/>
    <property type="match status" value="1"/>
</dbReference>
<evidence type="ECO:0000256" key="4">
    <source>
        <dbReference type="ARBA" id="ARBA00016244"/>
    </source>
</evidence>
<evidence type="ECO:0000313" key="11">
    <source>
        <dbReference type="EMBL" id="MPV89701.1"/>
    </source>
</evidence>